<reference evidence="1" key="1">
    <citation type="submission" date="2018-05" db="EMBL/GenBank/DDBJ databases">
        <authorList>
            <person name="Lanie J.A."/>
            <person name="Ng W.-L."/>
            <person name="Kazmierczak K.M."/>
            <person name="Andrzejewski T.M."/>
            <person name="Davidsen T.M."/>
            <person name="Wayne K.J."/>
            <person name="Tettelin H."/>
            <person name="Glass J.I."/>
            <person name="Rusch D."/>
            <person name="Podicherti R."/>
            <person name="Tsui H.-C.T."/>
            <person name="Winkler M.E."/>
        </authorList>
    </citation>
    <scope>NUCLEOTIDE SEQUENCE</scope>
</reference>
<dbReference type="EMBL" id="UINC01092053">
    <property type="protein sequence ID" value="SVC45319.1"/>
    <property type="molecule type" value="Genomic_DNA"/>
</dbReference>
<feature type="non-terminal residue" evidence="1">
    <location>
        <position position="62"/>
    </location>
</feature>
<evidence type="ECO:0000313" key="1">
    <source>
        <dbReference type="EMBL" id="SVC45319.1"/>
    </source>
</evidence>
<proteinExistence type="predicted"/>
<name>A0A382M8V2_9ZZZZ</name>
<dbReference type="AlphaFoldDB" id="A0A382M8V2"/>
<protein>
    <submittedName>
        <fullName evidence="1">Uncharacterized protein</fullName>
    </submittedName>
</protein>
<gene>
    <name evidence="1" type="ORF">METZ01_LOCUS298173</name>
</gene>
<accession>A0A382M8V2</accession>
<organism evidence="1">
    <name type="scientific">marine metagenome</name>
    <dbReference type="NCBI Taxonomy" id="408172"/>
    <lineage>
        <taxon>unclassified sequences</taxon>
        <taxon>metagenomes</taxon>
        <taxon>ecological metagenomes</taxon>
    </lineage>
</organism>
<sequence length="62" mass="7094">MSSYYNPVKIFKTNNWQLELTNNIQELRIASPAIVTSSGNRQRLNLDSLYSPKSIFSDIDSN</sequence>